<dbReference type="InterPro" id="IPR000998">
    <property type="entry name" value="MAM_dom"/>
</dbReference>
<feature type="domain" description="MAM" evidence="3">
    <location>
        <begin position="111"/>
        <end position="272"/>
    </location>
</feature>
<reference evidence="4" key="1">
    <citation type="submission" date="2022-03" db="EMBL/GenBank/DDBJ databases">
        <authorList>
            <person name="Alioto T."/>
            <person name="Alioto T."/>
            <person name="Gomez Garrido J."/>
        </authorList>
    </citation>
    <scope>NUCLEOTIDE SEQUENCE</scope>
</reference>
<dbReference type="PROSITE" id="PS01209">
    <property type="entry name" value="LDLRA_1"/>
    <property type="match status" value="4"/>
</dbReference>
<feature type="disulfide bond" evidence="2">
    <location>
        <begin position="752"/>
        <end position="764"/>
    </location>
</feature>
<dbReference type="CDD" id="cd06263">
    <property type="entry name" value="MAM"/>
    <property type="match status" value="3"/>
</dbReference>
<dbReference type="GO" id="GO:0016020">
    <property type="term" value="C:membrane"/>
    <property type="evidence" value="ECO:0007669"/>
    <property type="project" value="InterPro"/>
</dbReference>
<dbReference type="Pfam" id="PF00057">
    <property type="entry name" value="Ldl_recept_a"/>
    <property type="match status" value="4"/>
</dbReference>
<dbReference type="PROSITE" id="PS50068">
    <property type="entry name" value="LDLRA_2"/>
    <property type="match status" value="6"/>
</dbReference>
<dbReference type="PANTHER" id="PTHR23282:SF146">
    <property type="entry name" value="RT07201P-RELATED"/>
    <property type="match status" value="1"/>
</dbReference>
<dbReference type="InterPro" id="IPR023415">
    <property type="entry name" value="LDLR_class-A_CS"/>
</dbReference>
<comment type="caution">
    <text evidence="2">Lacks conserved residue(s) required for the propagation of feature annotation.</text>
</comment>
<feature type="disulfide bond" evidence="2">
    <location>
        <begin position="771"/>
        <end position="786"/>
    </location>
</feature>
<feature type="disulfide bond" evidence="2">
    <location>
        <begin position="290"/>
        <end position="302"/>
    </location>
</feature>
<dbReference type="Gene3D" id="4.10.400.10">
    <property type="entry name" value="Low-density Lipoprotein Receptor"/>
    <property type="match status" value="6"/>
</dbReference>
<dbReference type="InterPro" id="IPR051560">
    <property type="entry name" value="MAM_domain-containing"/>
</dbReference>
<dbReference type="SUPFAM" id="SSF49899">
    <property type="entry name" value="Concanavalin A-like lectins/glucanases"/>
    <property type="match status" value="3"/>
</dbReference>
<evidence type="ECO:0000256" key="2">
    <source>
        <dbReference type="PROSITE-ProRule" id="PRU00124"/>
    </source>
</evidence>
<feature type="domain" description="MAM" evidence="3">
    <location>
        <begin position="532"/>
        <end position="694"/>
    </location>
</feature>
<dbReference type="PROSITE" id="PS50060">
    <property type="entry name" value="MAM_2"/>
    <property type="match status" value="3"/>
</dbReference>
<feature type="disulfide bond" evidence="2">
    <location>
        <begin position="297"/>
        <end position="315"/>
    </location>
</feature>
<keyword evidence="1 2" id="KW-1015">Disulfide bond</keyword>
<feature type="disulfide bond" evidence="2">
    <location>
        <begin position="70"/>
        <end position="82"/>
    </location>
</feature>
<evidence type="ECO:0000313" key="5">
    <source>
        <dbReference type="Proteomes" id="UP001295444"/>
    </source>
</evidence>
<dbReference type="Proteomes" id="UP001295444">
    <property type="component" value="Chromosome 04"/>
</dbReference>
<dbReference type="Pfam" id="PF00629">
    <property type="entry name" value="MAM"/>
    <property type="match status" value="3"/>
</dbReference>
<dbReference type="InterPro" id="IPR002172">
    <property type="entry name" value="LDrepeatLR_classA_rpt"/>
</dbReference>
<feature type="disulfide bond" evidence="2">
    <location>
        <begin position="724"/>
        <end position="739"/>
    </location>
</feature>
<evidence type="ECO:0000259" key="3">
    <source>
        <dbReference type="PROSITE" id="PS50060"/>
    </source>
</evidence>
<organism evidence="4 5">
    <name type="scientific">Pelobates cultripes</name>
    <name type="common">Western spadefoot toad</name>
    <dbReference type="NCBI Taxonomy" id="61616"/>
    <lineage>
        <taxon>Eukaryota</taxon>
        <taxon>Metazoa</taxon>
        <taxon>Chordata</taxon>
        <taxon>Craniata</taxon>
        <taxon>Vertebrata</taxon>
        <taxon>Euteleostomi</taxon>
        <taxon>Amphibia</taxon>
        <taxon>Batrachia</taxon>
        <taxon>Anura</taxon>
        <taxon>Pelobatoidea</taxon>
        <taxon>Pelobatidae</taxon>
        <taxon>Pelobates</taxon>
    </lineage>
</organism>
<dbReference type="AlphaFoldDB" id="A0AAD1RW14"/>
<dbReference type="EMBL" id="OW240915">
    <property type="protein sequence ID" value="CAH2282309.1"/>
    <property type="molecule type" value="Genomic_DNA"/>
</dbReference>
<feature type="disulfide bond" evidence="2">
    <location>
        <begin position="759"/>
        <end position="777"/>
    </location>
</feature>
<dbReference type="InterPro" id="IPR036055">
    <property type="entry name" value="LDL_receptor-like_sf"/>
</dbReference>
<evidence type="ECO:0000256" key="1">
    <source>
        <dbReference type="ARBA" id="ARBA00023157"/>
    </source>
</evidence>
<dbReference type="PRINTS" id="PR00261">
    <property type="entry name" value="LDLRECEPTOR"/>
</dbReference>
<feature type="disulfide bond" evidence="2">
    <location>
        <begin position="509"/>
        <end position="524"/>
    </location>
</feature>
<proteinExistence type="predicted"/>
<dbReference type="PRINTS" id="PR00020">
    <property type="entry name" value="MAMDOMAIN"/>
</dbReference>
<dbReference type="CDD" id="cd00112">
    <property type="entry name" value="LDLa"/>
    <property type="match status" value="6"/>
</dbReference>
<dbReference type="InterPro" id="IPR013320">
    <property type="entry name" value="ConA-like_dom_sf"/>
</dbReference>
<dbReference type="SMART" id="SM00137">
    <property type="entry name" value="MAM"/>
    <property type="match status" value="3"/>
</dbReference>
<dbReference type="Gene3D" id="2.60.120.200">
    <property type="match status" value="3"/>
</dbReference>
<accession>A0AAD1RW14</accession>
<feature type="domain" description="MAM" evidence="3">
    <location>
        <begin position="326"/>
        <end position="481"/>
    </location>
</feature>
<feature type="disulfide bond" evidence="2">
    <location>
        <begin position="309"/>
        <end position="324"/>
    </location>
</feature>
<feature type="disulfide bond" evidence="2">
    <location>
        <begin position="77"/>
        <end position="95"/>
    </location>
</feature>
<gene>
    <name evidence="4" type="ORF">PECUL_23A018977</name>
</gene>
<name>A0AAD1RW14_PELCU</name>
<keyword evidence="5" id="KW-1185">Reference proteome</keyword>
<sequence>MVTHGQKGSVAEPHATIQERCQCVYNVGKLVQCLQIVLQALRGVSYVGDVTVDDISFENCAPMLIPNKDCTPDEFMCSNKYCIPKNNLCDFVNDCADNSDENPYICGSFLSHCNFEYDMCDWKQDENDDFDWNLRAGSTPSFGTGPATDHTMQNPFGYYVFIESTYPHLPGEIAKLSGPMISRWSKDCKLIFYFHMYGGGIGSLTVRQVTISNQQQTLLNLTGEQGNYWQRKELTLQDLGEDFYVTFEARIGKNQRGDIALDDIVFSNECLPSSNLALESHKKPHLQGFCPLGFLHCRTKKCYTQEQQCDFSDDCGDATDENDCGTSCTFEDGMCGWQNSPADSFNWILGNSTQAFRPPKDHTIGSEEGHFLFLETSLVGLKGEKAHLKSSKWKESNVNCKLIFWYYTSSKATGLIQVLIKANNDLSKMWVQDGNYEGNWTKAEIYIGKRRNFQIIFEGIRTRDFGGGAAIDDIEFLNCSTLGEKPGKCPADTDFVCKNKKCIEHHHICDYKDDCEDQSDEKDCSKYSNLSGNCNFEHLDQKGNFICDLTQDQNDDFDWTLQRNIPKGINADHTPGGGLNFLYANSSRQQEGDSARIFTTNLFNATEEHCRVRFWYYLDGPPESGILKVHMDNSYGLNILLWSKTESKRKSWMYASVILSNSNPFRVVFEAQVGRDRYTGIAIDDITFTPECYFGGSISPKPTCPPNSFTCVYDKECIPLSAVCNGTEDCIDGSDEISCSTVAPSTVKPKRCKKTEVQCGDNRCIPSLMWCDGVSDCQLGEDEERCGTQTCLDGSLLCVSTNTCIPLYQRCDGKTDCYDFRKDESSCSVRETHRLLLVGARGERPTVLSKVAATALLLPPEGTHYLKQSVLLLTSLRRLLLSLSISPSMPQLAALTEPPGPDRGS</sequence>
<dbReference type="SUPFAM" id="SSF57424">
    <property type="entry name" value="LDL receptor-like module"/>
    <property type="match status" value="6"/>
</dbReference>
<feature type="disulfide bond" evidence="2">
    <location>
        <begin position="497"/>
        <end position="515"/>
    </location>
</feature>
<evidence type="ECO:0000313" key="4">
    <source>
        <dbReference type="EMBL" id="CAH2282309.1"/>
    </source>
</evidence>
<protein>
    <submittedName>
        <fullName evidence="4">MAM and LDL-receptor class A domain-containing 1</fullName>
    </submittedName>
</protein>
<dbReference type="SMART" id="SM00192">
    <property type="entry name" value="LDLa"/>
    <property type="match status" value="6"/>
</dbReference>
<dbReference type="PANTHER" id="PTHR23282">
    <property type="entry name" value="APICAL ENDOSOMAL GLYCOPROTEIN PRECURSOR"/>
    <property type="match status" value="1"/>
</dbReference>